<reference evidence="2" key="1">
    <citation type="submission" date="2014-09" db="EMBL/GenBank/DDBJ databases">
        <authorList>
            <person name="Magalhaes I.L.F."/>
            <person name="Oliveira U."/>
            <person name="Santos F.R."/>
            <person name="Vidigal T.H.D.A."/>
            <person name="Brescovit A.D."/>
            <person name="Santos A.J."/>
        </authorList>
    </citation>
    <scope>NUCLEOTIDE SEQUENCE</scope>
    <source>
        <tissue evidence="2">Shoot tissue taken approximately 20 cm above the soil surface</tissue>
    </source>
</reference>
<evidence type="ECO:0000313" key="2">
    <source>
        <dbReference type="EMBL" id="JAD82433.1"/>
    </source>
</evidence>
<feature type="chain" id="PRO_5002063705" evidence="1">
    <location>
        <begin position="20"/>
        <end position="51"/>
    </location>
</feature>
<reference evidence="2" key="2">
    <citation type="journal article" date="2015" name="Data Brief">
        <title>Shoot transcriptome of the giant reed, Arundo donax.</title>
        <authorList>
            <person name="Barrero R.A."/>
            <person name="Guerrero F.D."/>
            <person name="Moolhuijzen P."/>
            <person name="Goolsby J.A."/>
            <person name="Tidwell J."/>
            <person name="Bellgard S.E."/>
            <person name="Bellgard M.I."/>
        </authorList>
    </citation>
    <scope>NUCLEOTIDE SEQUENCE</scope>
    <source>
        <tissue evidence="2">Shoot tissue taken approximately 20 cm above the soil surface</tissue>
    </source>
</reference>
<dbReference type="AlphaFoldDB" id="A0A0A9D6W3"/>
<sequence>MLHCLFICSPCFPVLKIAAVLLSRCCDSFCIFFVEGQKTIFVIVNIQLRIG</sequence>
<organism evidence="2">
    <name type="scientific">Arundo donax</name>
    <name type="common">Giant reed</name>
    <name type="synonym">Donax arundinaceus</name>
    <dbReference type="NCBI Taxonomy" id="35708"/>
    <lineage>
        <taxon>Eukaryota</taxon>
        <taxon>Viridiplantae</taxon>
        <taxon>Streptophyta</taxon>
        <taxon>Embryophyta</taxon>
        <taxon>Tracheophyta</taxon>
        <taxon>Spermatophyta</taxon>
        <taxon>Magnoliopsida</taxon>
        <taxon>Liliopsida</taxon>
        <taxon>Poales</taxon>
        <taxon>Poaceae</taxon>
        <taxon>PACMAD clade</taxon>
        <taxon>Arundinoideae</taxon>
        <taxon>Arundineae</taxon>
        <taxon>Arundo</taxon>
    </lineage>
</organism>
<evidence type="ECO:0000256" key="1">
    <source>
        <dbReference type="SAM" id="SignalP"/>
    </source>
</evidence>
<proteinExistence type="predicted"/>
<accession>A0A0A9D6W3</accession>
<keyword evidence="1" id="KW-0732">Signal</keyword>
<protein>
    <submittedName>
        <fullName evidence="2">Uncharacterized protein</fullName>
    </submittedName>
</protein>
<dbReference type="EMBL" id="GBRH01215462">
    <property type="protein sequence ID" value="JAD82433.1"/>
    <property type="molecule type" value="Transcribed_RNA"/>
</dbReference>
<feature type="signal peptide" evidence="1">
    <location>
        <begin position="1"/>
        <end position="19"/>
    </location>
</feature>
<name>A0A0A9D6W3_ARUDO</name>